<feature type="domain" description="Rubredoxin-like" evidence="8">
    <location>
        <begin position="9"/>
        <end position="60"/>
    </location>
</feature>
<keyword evidence="4 7" id="KW-0479">Metal-binding</keyword>
<dbReference type="InterPro" id="IPR024935">
    <property type="entry name" value="Rubredoxin_dom"/>
</dbReference>
<dbReference type="GO" id="GO:0005506">
    <property type="term" value="F:iron ion binding"/>
    <property type="evidence" value="ECO:0007669"/>
    <property type="project" value="UniProtKB-UniRule"/>
</dbReference>
<evidence type="ECO:0000259" key="8">
    <source>
        <dbReference type="PROSITE" id="PS50903"/>
    </source>
</evidence>
<dbReference type="GO" id="GO:0043448">
    <property type="term" value="P:alkane catabolic process"/>
    <property type="evidence" value="ECO:0007669"/>
    <property type="project" value="TreeGrafter"/>
</dbReference>
<comment type="cofactor">
    <cofactor evidence="1 7">
        <name>Fe(3+)</name>
        <dbReference type="ChEBI" id="CHEBI:29034"/>
    </cofactor>
</comment>
<evidence type="ECO:0000256" key="7">
    <source>
        <dbReference type="RuleBase" id="RU003820"/>
    </source>
</evidence>
<dbReference type="PROSITE" id="PS50903">
    <property type="entry name" value="RUBREDOXIN_LIKE"/>
    <property type="match status" value="1"/>
</dbReference>
<dbReference type="SUPFAM" id="SSF57802">
    <property type="entry name" value="Rubredoxin-like"/>
    <property type="match status" value="1"/>
</dbReference>
<sequence>MSRRAGVRQKRWRCIICGFVYDERLGLPHEGIAPGTAWADIPESWTCPDCGVRKVDFSMVALLESG</sequence>
<dbReference type="PROSITE" id="PS00202">
    <property type="entry name" value="RUBREDOXIN"/>
    <property type="match status" value="1"/>
</dbReference>
<evidence type="ECO:0000256" key="5">
    <source>
        <dbReference type="ARBA" id="ARBA00022982"/>
    </source>
</evidence>
<dbReference type="CDD" id="cd00730">
    <property type="entry name" value="rubredoxin"/>
    <property type="match status" value="1"/>
</dbReference>
<dbReference type="PANTHER" id="PTHR47627:SF1">
    <property type="entry name" value="RUBREDOXIN-1-RELATED"/>
    <property type="match status" value="1"/>
</dbReference>
<evidence type="ECO:0000256" key="3">
    <source>
        <dbReference type="ARBA" id="ARBA00022448"/>
    </source>
</evidence>
<keyword evidence="3" id="KW-0813">Transport</keyword>
<dbReference type="PANTHER" id="PTHR47627">
    <property type="entry name" value="RUBREDOXIN"/>
    <property type="match status" value="1"/>
</dbReference>
<keyword evidence="6 7" id="KW-0408">Iron</keyword>
<dbReference type="InterPro" id="IPR018527">
    <property type="entry name" value="Rubredoxin_Fe_BS"/>
</dbReference>
<proteinExistence type="inferred from homology"/>
<accession>A0A150PY07</accession>
<dbReference type="Proteomes" id="UP000075260">
    <property type="component" value="Unassembled WGS sequence"/>
</dbReference>
<dbReference type="Gene3D" id="2.20.28.10">
    <property type="match status" value="1"/>
</dbReference>
<evidence type="ECO:0000256" key="6">
    <source>
        <dbReference type="ARBA" id="ARBA00023004"/>
    </source>
</evidence>
<dbReference type="EMBL" id="JEMA01001269">
    <property type="protein sequence ID" value="KYF60572.1"/>
    <property type="molecule type" value="Genomic_DNA"/>
</dbReference>
<dbReference type="PRINTS" id="PR00163">
    <property type="entry name" value="RUBREDOXIN"/>
</dbReference>
<comment type="caution">
    <text evidence="9">The sequence shown here is derived from an EMBL/GenBank/DDBJ whole genome shotgun (WGS) entry which is preliminary data.</text>
</comment>
<comment type="similarity">
    <text evidence="2 7">Belongs to the rubredoxin family.</text>
</comment>
<dbReference type="InterPro" id="IPR024934">
    <property type="entry name" value="Rubredoxin-like_dom"/>
</dbReference>
<protein>
    <recommendedName>
        <fullName evidence="7">Rubredoxin</fullName>
    </recommendedName>
</protein>
<evidence type="ECO:0000313" key="9">
    <source>
        <dbReference type="EMBL" id="KYF60572.1"/>
    </source>
</evidence>
<dbReference type="InterPro" id="IPR050526">
    <property type="entry name" value="Rubredoxin_ET"/>
</dbReference>
<dbReference type="GO" id="GO:0009055">
    <property type="term" value="F:electron transfer activity"/>
    <property type="evidence" value="ECO:0007669"/>
    <property type="project" value="TreeGrafter"/>
</dbReference>
<name>A0A150PY07_SORCE</name>
<evidence type="ECO:0000313" key="10">
    <source>
        <dbReference type="Proteomes" id="UP000075260"/>
    </source>
</evidence>
<evidence type="ECO:0000256" key="1">
    <source>
        <dbReference type="ARBA" id="ARBA00001965"/>
    </source>
</evidence>
<evidence type="ECO:0000256" key="2">
    <source>
        <dbReference type="ARBA" id="ARBA00005337"/>
    </source>
</evidence>
<organism evidence="9 10">
    <name type="scientific">Sorangium cellulosum</name>
    <name type="common">Polyangium cellulosum</name>
    <dbReference type="NCBI Taxonomy" id="56"/>
    <lineage>
        <taxon>Bacteria</taxon>
        <taxon>Pseudomonadati</taxon>
        <taxon>Myxococcota</taxon>
        <taxon>Polyangia</taxon>
        <taxon>Polyangiales</taxon>
        <taxon>Polyangiaceae</taxon>
        <taxon>Sorangium</taxon>
    </lineage>
</organism>
<gene>
    <name evidence="9" type="ORF">BE15_12480</name>
</gene>
<dbReference type="RefSeq" id="WP_061613500.1">
    <property type="nucleotide sequence ID" value="NZ_JEMA01001269.1"/>
</dbReference>
<evidence type="ECO:0000256" key="4">
    <source>
        <dbReference type="ARBA" id="ARBA00022723"/>
    </source>
</evidence>
<dbReference type="Pfam" id="PF00301">
    <property type="entry name" value="Rubredoxin"/>
    <property type="match status" value="1"/>
</dbReference>
<reference evidence="9 10" key="1">
    <citation type="submission" date="2014-02" db="EMBL/GenBank/DDBJ databases">
        <title>The small core and large imbalanced accessory genome model reveals a collaborative survival strategy of Sorangium cellulosum strains in nature.</title>
        <authorList>
            <person name="Han K."/>
            <person name="Peng R."/>
            <person name="Blom J."/>
            <person name="Li Y.-Z."/>
        </authorList>
    </citation>
    <scope>NUCLEOTIDE SEQUENCE [LARGE SCALE GENOMIC DNA]</scope>
    <source>
        <strain evidence="9 10">So0008-312</strain>
    </source>
</reference>
<dbReference type="AlphaFoldDB" id="A0A150PY07"/>
<dbReference type="FunFam" id="2.20.28.10:FF:000001">
    <property type="entry name" value="Rubredoxin"/>
    <property type="match status" value="1"/>
</dbReference>
<keyword evidence="5 7" id="KW-0249">Electron transport</keyword>